<dbReference type="AlphaFoldDB" id="A0A1S1HWB1"/>
<dbReference type="EMBL" id="LVIE01000002">
    <property type="protein sequence ID" value="OHT25711.1"/>
    <property type="molecule type" value="Genomic_DNA"/>
</dbReference>
<dbReference type="OrthoDB" id="457670at2"/>
<feature type="transmembrane region" description="Helical" evidence="6">
    <location>
        <begin position="218"/>
        <end position="237"/>
    </location>
</feature>
<protein>
    <recommendedName>
        <fullName evidence="6">Probable membrane transporter protein</fullName>
    </recommendedName>
</protein>
<evidence type="ECO:0000313" key="9">
    <source>
        <dbReference type="Proteomes" id="UP000179588"/>
    </source>
</evidence>
<reference evidence="8 9" key="1">
    <citation type="submission" date="2016-03" db="EMBL/GenBank/DDBJ databases">
        <title>Genome sequence of Providencia stuartii strain, isolated from the salivary glands of larval Lucilia sericata.</title>
        <authorList>
            <person name="Yuan Y."/>
            <person name="Zhang Y."/>
            <person name="Fu S."/>
            <person name="Crippen T.L."/>
            <person name="Visi D."/>
            <person name="Benbow M.E."/>
            <person name="Allen M."/>
            <person name="Tomberlin J.K."/>
            <person name="Sze S.-H."/>
            <person name="Tarone A.M."/>
        </authorList>
    </citation>
    <scope>NUCLEOTIDE SEQUENCE [LARGE SCALE GENOMIC DNA]</scope>
    <source>
        <strain evidence="8 9">Crippen</strain>
    </source>
</reference>
<feature type="transmembrane region" description="Helical" evidence="6">
    <location>
        <begin position="249"/>
        <end position="270"/>
    </location>
</feature>
<name>A0A1S1HWB1_PROST</name>
<evidence type="ECO:0000256" key="3">
    <source>
        <dbReference type="ARBA" id="ARBA00022692"/>
    </source>
</evidence>
<evidence type="ECO:0000313" key="7">
    <source>
        <dbReference type="EMBL" id="EMJ5133458.1"/>
    </source>
</evidence>
<dbReference type="Pfam" id="PF01925">
    <property type="entry name" value="TauE"/>
    <property type="match status" value="1"/>
</dbReference>
<comment type="caution">
    <text evidence="8">The sequence shown here is derived from an EMBL/GenBank/DDBJ whole genome shotgun (WGS) entry which is preliminary data.</text>
</comment>
<proteinExistence type="inferred from homology"/>
<feature type="transmembrane region" description="Helical" evidence="6">
    <location>
        <begin position="184"/>
        <end position="206"/>
    </location>
</feature>
<organism evidence="8 9">
    <name type="scientific">Providencia stuartii</name>
    <dbReference type="NCBI Taxonomy" id="588"/>
    <lineage>
        <taxon>Bacteria</taxon>
        <taxon>Pseudomonadati</taxon>
        <taxon>Pseudomonadota</taxon>
        <taxon>Gammaproteobacteria</taxon>
        <taxon>Enterobacterales</taxon>
        <taxon>Morganellaceae</taxon>
        <taxon>Providencia</taxon>
    </lineage>
</organism>
<keyword evidence="6" id="KW-1003">Cell membrane</keyword>
<keyword evidence="3 6" id="KW-0812">Transmembrane</keyword>
<keyword evidence="5 6" id="KW-0472">Membrane</keyword>
<comment type="similarity">
    <text evidence="2 6">Belongs to the 4-toluene sulfonate uptake permease (TSUP) (TC 2.A.102) family.</text>
</comment>
<sequence length="275" mass="29804">MEMLFIFLLIGCVTGVLAGLLGIGGGTIIVPIIIYTVTQQGMPYELTMKIALATSFSVIIFSTASSAYSHSKHKAILWNEFPYLSVGTIIGVFLGSYFVHKTSDIILQVIFCLFMGYTIYTLLFSKKNEADRIENVDDPVITKPWLSGGGVFIGFISSFIGIAGGAITVPLLSTWGFNTRKCIATSSMLGVVLATIGAISGIIYGWNKTEITDYYLGFIYLPAFVGIGITSVLFAPLGVKFSYKLPVKVIRQIFAVFLILVVSKMIHLIISSGSI</sequence>
<dbReference type="InterPro" id="IPR002781">
    <property type="entry name" value="TM_pro_TauE-like"/>
</dbReference>
<feature type="transmembrane region" description="Helical" evidence="6">
    <location>
        <begin position="6"/>
        <end position="38"/>
    </location>
</feature>
<accession>A0A1S1HWB1</accession>
<evidence type="ECO:0000313" key="8">
    <source>
        <dbReference type="EMBL" id="OHT25711.1"/>
    </source>
</evidence>
<keyword evidence="9" id="KW-1185">Reference proteome</keyword>
<comment type="subcellular location">
    <subcellularLocation>
        <location evidence="6">Cell membrane</location>
        <topology evidence="6">Multi-pass membrane protein</topology>
    </subcellularLocation>
    <subcellularLocation>
        <location evidence="1">Membrane</location>
        <topology evidence="1">Multi-pass membrane protein</topology>
    </subcellularLocation>
</comment>
<dbReference type="PANTHER" id="PTHR43483">
    <property type="entry name" value="MEMBRANE TRANSPORTER PROTEIN HI_0806-RELATED"/>
    <property type="match status" value="1"/>
</dbReference>
<evidence type="ECO:0000256" key="2">
    <source>
        <dbReference type="ARBA" id="ARBA00009142"/>
    </source>
</evidence>
<dbReference type="Proteomes" id="UP000179588">
    <property type="component" value="Unassembled WGS sequence"/>
</dbReference>
<keyword evidence="4 6" id="KW-1133">Transmembrane helix</keyword>
<dbReference type="GO" id="GO:0005886">
    <property type="term" value="C:plasma membrane"/>
    <property type="evidence" value="ECO:0007669"/>
    <property type="project" value="UniProtKB-SubCell"/>
</dbReference>
<feature type="transmembrane region" description="Helical" evidence="6">
    <location>
        <begin position="50"/>
        <end position="69"/>
    </location>
</feature>
<reference evidence="7" key="2">
    <citation type="submission" date="2024-02" db="EMBL/GenBank/DDBJ databases">
        <authorList>
            <consortium name="Clinical and Environmental Microbiology Branch: Whole genome sequencing antimicrobial resistance pathogens in the healthcare setting"/>
        </authorList>
    </citation>
    <scope>NUCLEOTIDE SEQUENCE</scope>
    <source>
        <strain evidence="7">2021GO-0154</strain>
    </source>
</reference>
<feature type="transmembrane region" description="Helical" evidence="6">
    <location>
        <begin position="106"/>
        <end position="125"/>
    </location>
</feature>
<feature type="transmembrane region" description="Helical" evidence="6">
    <location>
        <begin position="81"/>
        <end position="99"/>
    </location>
</feature>
<dbReference type="RefSeq" id="WP_070925129.1">
    <property type="nucleotide sequence ID" value="NZ_CANMXG010000003.1"/>
</dbReference>
<evidence type="ECO:0000256" key="4">
    <source>
        <dbReference type="ARBA" id="ARBA00022989"/>
    </source>
</evidence>
<evidence type="ECO:0000256" key="1">
    <source>
        <dbReference type="ARBA" id="ARBA00004141"/>
    </source>
</evidence>
<feature type="transmembrane region" description="Helical" evidence="6">
    <location>
        <begin position="145"/>
        <end position="172"/>
    </location>
</feature>
<evidence type="ECO:0000256" key="5">
    <source>
        <dbReference type="ARBA" id="ARBA00023136"/>
    </source>
</evidence>
<gene>
    <name evidence="8" type="ORF">A3Q29_11920</name>
    <name evidence="7" type="ORF">RG298_001141</name>
</gene>
<evidence type="ECO:0000256" key="6">
    <source>
        <dbReference type="RuleBase" id="RU363041"/>
    </source>
</evidence>
<dbReference type="EMBL" id="ABMABF030000003">
    <property type="protein sequence ID" value="EMJ5133458.1"/>
    <property type="molecule type" value="Genomic_DNA"/>
</dbReference>
<dbReference type="PANTHER" id="PTHR43483:SF3">
    <property type="entry name" value="MEMBRANE TRANSPORTER PROTEIN HI_0806-RELATED"/>
    <property type="match status" value="1"/>
</dbReference>